<protein>
    <recommendedName>
        <fullName evidence="1">Peptidase M20 domain-containing protein 2</fullName>
    </recommendedName>
</protein>
<gene>
    <name evidence="3" type="ORF">H7J73_13445</name>
</gene>
<feature type="domain" description="Peptidase M20 dimerisation" evidence="2">
    <location>
        <begin position="171"/>
        <end position="261"/>
    </location>
</feature>
<reference evidence="3 4" key="1">
    <citation type="journal article" date="2022" name="BMC Genomics">
        <title>Comparative genome analysis of mycobacteria focusing on tRNA and non-coding RNA.</title>
        <authorList>
            <person name="Behra P.R.K."/>
            <person name="Pettersson B.M.F."/>
            <person name="Ramesh M."/>
            <person name="Das S."/>
            <person name="Dasgupta S."/>
            <person name="Kirsebom L.A."/>
        </authorList>
    </citation>
    <scope>NUCLEOTIDE SEQUENCE [LARGE SCALE GENOMIC DNA]</scope>
    <source>
        <strain evidence="3 4">DSM 44078</strain>
    </source>
</reference>
<dbReference type="InterPro" id="IPR036264">
    <property type="entry name" value="Bact_exopeptidase_dim_dom"/>
</dbReference>
<evidence type="ECO:0000259" key="2">
    <source>
        <dbReference type="Pfam" id="PF07687"/>
    </source>
</evidence>
<dbReference type="InterPro" id="IPR052030">
    <property type="entry name" value="Peptidase_M20/M20A_hydrolases"/>
</dbReference>
<dbReference type="InterPro" id="IPR017144">
    <property type="entry name" value="Xaa-Arg_dipeptidase"/>
</dbReference>
<dbReference type="SUPFAM" id="SSF53187">
    <property type="entry name" value="Zn-dependent exopeptidases"/>
    <property type="match status" value="1"/>
</dbReference>
<dbReference type="CDD" id="cd05672">
    <property type="entry name" value="M20_ACY1L2-like"/>
    <property type="match status" value="1"/>
</dbReference>
<dbReference type="EMBL" id="JACKTY010000029">
    <property type="protein sequence ID" value="MCV7227034.1"/>
    <property type="molecule type" value="Genomic_DNA"/>
</dbReference>
<evidence type="ECO:0000256" key="1">
    <source>
        <dbReference type="PIRNR" id="PIRNR037226"/>
    </source>
</evidence>
<dbReference type="PANTHER" id="PTHR30575">
    <property type="entry name" value="PEPTIDASE M20"/>
    <property type="match status" value="1"/>
</dbReference>
<keyword evidence="4" id="KW-1185">Reference proteome</keyword>
<accession>A0ABT3CC20</accession>
<evidence type="ECO:0000313" key="4">
    <source>
        <dbReference type="Proteomes" id="UP001526201"/>
    </source>
</evidence>
<sequence>MSTTLEDAIRTAGDRAVDEILALSHDLHAHPEIAWEEVRSCARVASDLADAGFTVQENFTDLPTAFLARRGTGPLHLAVCAEYDALPGMGHACGHNVIAAISTGAARALAPYVDDLGITLSVFGTPAEEGGGGKIEMLDRGGFTGVHAAAMVHPGPVDVARAEPYAVSHSHIRYDGKSAHAAAYPDRGINAADAFTIAQVAIGMLRQQFPHDTRVHGIMTNGGEAPNAIPQRTEGRWYVRARSLAELADLEQRVNRCFEAGALATGCELTVTPESKPYAEFRTDERLLDHYVRRAEQQGRRFSSGADSLMNRASTDMGNVSQQVAAIHPYIGIDSLPAVNHQPEFAAAAVSSAADRAAVDGARALAMTLLDAATDPDTRRHLIGSPT</sequence>
<dbReference type="Gene3D" id="3.40.630.10">
    <property type="entry name" value="Zn peptidases"/>
    <property type="match status" value="1"/>
</dbReference>
<comment type="similarity">
    <text evidence="1">Belongs to the peptidase M20A family.</text>
</comment>
<organism evidence="3 4">
    <name type="scientific">Mycolicibacterium komossense</name>
    <dbReference type="NCBI Taxonomy" id="1779"/>
    <lineage>
        <taxon>Bacteria</taxon>
        <taxon>Bacillati</taxon>
        <taxon>Actinomycetota</taxon>
        <taxon>Actinomycetes</taxon>
        <taxon>Mycobacteriales</taxon>
        <taxon>Mycobacteriaceae</taxon>
        <taxon>Mycolicibacterium</taxon>
    </lineage>
</organism>
<evidence type="ECO:0000313" key="3">
    <source>
        <dbReference type="EMBL" id="MCV7227034.1"/>
    </source>
</evidence>
<dbReference type="RefSeq" id="WP_264067961.1">
    <property type="nucleotide sequence ID" value="NZ_JACKTY010000029.1"/>
</dbReference>
<name>A0ABT3CC20_9MYCO</name>
<dbReference type="InterPro" id="IPR017439">
    <property type="entry name" value="Amidohydrolase"/>
</dbReference>
<dbReference type="PANTHER" id="PTHR30575:SF0">
    <property type="entry name" value="XAA-ARG DIPEPTIDASE"/>
    <property type="match status" value="1"/>
</dbReference>
<proteinExistence type="inferred from homology"/>
<dbReference type="PIRSF" id="PIRSF037226">
    <property type="entry name" value="Amidohydrolase_ACY1L2_prd"/>
    <property type="match status" value="1"/>
</dbReference>
<dbReference type="InterPro" id="IPR002933">
    <property type="entry name" value="Peptidase_M20"/>
</dbReference>
<dbReference type="Proteomes" id="UP001526201">
    <property type="component" value="Unassembled WGS sequence"/>
</dbReference>
<dbReference type="InterPro" id="IPR011650">
    <property type="entry name" value="Peptidase_M20_dimer"/>
</dbReference>
<dbReference type="SUPFAM" id="SSF55031">
    <property type="entry name" value="Bacterial exopeptidase dimerisation domain"/>
    <property type="match status" value="1"/>
</dbReference>
<dbReference type="Gene3D" id="3.30.70.360">
    <property type="match status" value="1"/>
</dbReference>
<dbReference type="NCBIfam" id="TIGR01891">
    <property type="entry name" value="amidohydrolases"/>
    <property type="match status" value="1"/>
</dbReference>
<comment type="caution">
    <text evidence="3">The sequence shown here is derived from an EMBL/GenBank/DDBJ whole genome shotgun (WGS) entry which is preliminary data.</text>
</comment>
<dbReference type="Pfam" id="PF01546">
    <property type="entry name" value="Peptidase_M20"/>
    <property type="match status" value="1"/>
</dbReference>
<dbReference type="Pfam" id="PF07687">
    <property type="entry name" value="M20_dimer"/>
    <property type="match status" value="1"/>
</dbReference>